<evidence type="ECO:0000313" key="3">
    <source>
        <dbReference type="Proteomes" id="UP000001497"/>
    </source>
</evidence>
<feature type="signal peptide" evidence="1">
    <location>
        <begin position="1"/>
        <end position="18"/>
    </location>
</feature>
<evidence type="ECO:0008006" key="4">
    <source>
        <dbReference type="Google" id="ProtNLM"/>
    </source>
</evidence>
<sequence>MKFSKLFIIVLFFAFMTACDNGDSLDITSVEENKQFSFEVYLESRIIPDSAIVSMYNSSNRLEKTVKTRKKCFAGAKCMFETAPLKYEEYAKITLFAHATTENKTIQMEFERYAPMNTSTSTINVYYGTPVLNIYTAAASKAIEYNLLEKNMSYGDATQNAYDNMKNFGISDREYEKDQYFPNVSSMNPIQLPYIYCRYFLSDSVFYSDFLELQEAIRDGEWADTLFRIRAADDLARTYQNPNWVDVPGMTFYNQNEYIPNFWESAFGMEVCNDKNIGDTLINANRRSSLYDSVFVCTEQMYSYYAKWQHWVLSRPQRD</sequence>
<dbReference type="PROSITE" id="PS51257">
    <property type="entry name" value="PROKAR_LIPOPROTEIN"/>
    <property type="match status" value="1"/>
</dbReference>
<evidence type="ECO:0000256" key="1">
    <source>
        <dbReference type="SAM" id="SignalP"/>
    </source>
</evidence>
<evidence type="ECO:0000313" key="2">
    <source>
        <dbReference type="EMBL" id="ACX76573.1"/>
    </source>
</evidence>
<reference evidence="2" key="1">
    <citation type="submission" date="2009-10" db="EMBL/GenBank/DDBJ databases">
        <title>Complete sequence of Fibrobacter succinogenes subsp. succinogenes S85.</title>
        <authorList>
            <consortium name="US DOE Joint Genome Institute"/>
            <person name="Lucas S."/>
            <person name="Copeland A."/>
            <person name="Lapidus A."/>
            <person name="Glavina del Rio T."/>
            <person name="Tice H."/>
            <person name="Bruce D."/>
            <person name="Goodwin L."/>
            <person name="Pitluck S."/>
            <person name="Chertkov O."/>
            <person name="Detter J.C."/>
            <person name="Han C."/>
            <person name="Tapia R."/>
            <person name="Larimer F."/>
            <person name="Land M."/>
            <person name="Hauser L."/>
            <person name="Kyrpides N."/>
            <person name="Mikhailova N."/>
            <person name="Weimer P.J."/>
            <person name="Stevenson D.M."/>
            <person name="Boyum J."/>
            <person name="Brumm P.I."/>
            <person name="Mead D."/>
        </authorList>
    </citation>
    <scope>NUCLEOTIDE SEQUENCE [LARGE SCALE GENOMIC DNA]</scope>
    <source>
        <strain evidence="2">S85</strain>
    </source>
</reference>
<dbReference type="Proteomes" id="UP000001497">
    <property type="component" value="Chromosome"/>
</dbReference>
<keyword evidence="3" id="KW-1185">Reference proteome</keyword>
<protein>
    <recommendedName>
        <fullName evidence="4">Lipoprotein</fullName>
    </recommendedName>
</protein>
<accession>A0ABM5LLM9</accession>
<gene>
    <name evidence="2" type="ordered locus">Fisuc_2993</name>
</gene>
<proteinExistence type="predicted"/>
<organism evidence="2 3">
    <name type="scientific">Fibrobacter succinogenes (strain ATCC 19169 / S85)</name>
    <dbReference type="NCBI Taxonomy" id="59374"/>
    <lineage>
        <taxon>Bacteria</taxon>
        <taxon>Pseudomonadati</taxon>
        <taxon>Fibrobacterota</taxon>
        <taxon>Fibrobacteria</taxon>
        <taxon>Fibrobacterales</taxon>
        <taxon>Fibrobacteraceae</taxon>
        <taxon>Fibrobacter</taxon>
    </lineage>
</organism>
<keyword evidence="1" id="KW-0732">Signal</keyword>
<name>A0ABM5LLM9_FIBSS</name>
<dbReference type="EMBL" id="CP001792">
    <property type="protein sequence ID" value="ACX76573.1"/>
    <property type="molecule type" value="Genomic_DNA"/>
</dbReference>
<feature type="chain" id="PRO_5045707332" description="Lipoprotein" evidence="1">
    <location>
        <begin position="19"/>
        <end position="319"/>
    </location>
</feature>